<evidence type="ECO:0008006" key="12">
    <source>
        <dbReference type="Google" id="ProtNLM"/>
    </source>
</evidence>
<sequence>MMKEELKLAAANLKKLPGFSITVVLTLALTLAALCVVININHRLLTKPLPYPNADTLWVTDQSETINGETQYGFQMLPTQLLIYQDQQFIEQMAMLHHTTPRLMDVDNRPTVDVLRVSPEFFSLLGVPMHLGRALNANEGVSDEQKVLVLSYQAWQDNFNADPKVVGSFTQLNRVAYQIIGVTAAEFEVPEIFRSFAISGFSSFPEALSTTNNWNSISSQFNGIARLKPGVNPEQANHALGEQINALYQSQENVAPDTAIGARFTPLRSRIIAESDSLALSLLFSATVLVLIALTNVTNLFLSRGAQKQRTMAIQAALGAKPRHIFVSMFCECALLIGAATVLGLLAAQWLNVLLAEDLSYLFTRMQALSLDAPTIVIALVLALLITLLIAAITSSQVNYQALTDALHASGKGTGAQISARTRHILVALQVMFASLLLFLAANKLLPAYQEMTHPTGFDTEHLYYVRVDGSATDIAPFELARQVKNTLSAQAGINSVAASATSPLVMGWKNYLYDENIALLGIISLAFIDEDAFTTLALPLRQGRSFTPIAASGEDNNEIVLSESLAKRLYGEASPLGQTLYIDQQTPRKVVGVVGDVYVPTGPLGYELARYYVPLTEGSSAFIVKASGPLAQAQLGDVLKDIHPTLNFSAFRKVDDMLSQRLRQTWLQAMLTVALLTLTLSLAGAGIYGVLSYSVQMRRYELGIHLSLGAHTHKLTAMIVKQSFVPIFTGLAVSLLFATLGYLLWSRVGEGPVEVNWLAVLSSIPVMLLVAFIASYLPVQKVIRQDPIRALRNE</sequence>
<gene>
    <name evidence="10" type="ORF">TW77_16275</name>
</gene>
<feature type="transmembrane region" description="Helical" evidence="7">
    <location>
        <begin position="667"/>
        <end position="692"/>
    </location>
</feature>
<feature type="domain" description="MacB-like periplasmic core" evidence="9">
    <location>
        <begin position="21"/>
        <end position="240"/>
    </location>
</feature>
<feature type="domain" description="ABC3 transporter permease C-terminal" evidence="8">
    <location>
        <begin position="675"/>
        <end position="788"/>
    </location>
</feature>
<reference evidence="10 11" key="1">
    <citation type="journal article" date="2015" name="BMC Genomics">
        <title>Genome mining reveals unlocked bioactive potential of marine Gram-negative bacteria.</title>
        <authorList>
            <person name="Machado H."/>
            <person name="Sonnenschein E.C."/>
            <person name="Melchiorsen J."/>
            <person name="Gram L."/>
        </authorList>
    </citation>
    <scope>NUCLEOTIDE SEQUENCE [LARGE SCALE GENOMIC DNA]</scope>
    <source>
        <strain evidence="10 11">S2471</strain>
    </source>
</reference>
<feature type="domain" description="MacB-like periplasmic core" evidence="9">
    <location>
        <begin position="461"/>
        <end position="638"/>
    </location>
</feature>
<keyword evidence="3 7" id="KW-0812">Transmembrane</keyword>
<protein>
    <recommendedName>
        <fullName evidence="12">ABC transporter permease</fullName>
    </recommendedName>
</protein>
<comment type="similarity">
    <text evidence="6">Belongs to the ABC-4 integral membrane protein family.</text>
</comment>
<feature type="transmembrane region" description="Helical" evidence="7">
    <location>
        <begin position="371"/>
        <end position="393"/>
    </location>
</feature>
<dbReference type="Proteomes" id="UP000033452">
    <property type="component" value="Unassembled WGS sequence"/>
</dbReference>
<evidence type="ECO:0000313" key="10">
    <source>
        <dbReference type="EMBL" id="KJZ07317.1"/>
    </source>
</evidence>
<evidence type="ECO:0000259" key="8">
    <source>
        <dbReference type="Pfam" id="PF02687"/>
    </source>
</evidence>
<name>A0A0F4QKX3_9GAMM</name>
<keyword evidence="2" id="KW-1003">Cell membrane</keyword>
<organism evidence="10 11">
    <name type="scientific">Pseudoalteromonas rubra</name>
    <dbReference type="NCBI Taxonomy" id="43658"/>
    <lineage>
        <taxon>Bacteria</taxon>
        <taxon>Pseudomonadati</taxon>
        <taxon>Pseudomonadota</taxon>
        <taxon>Gammaproteobacteria</taxon>
        <taxon>Alteromonadales</taxon>
        <taxon>Pseudoalteromonadaceae</taxon>
        <taxon>Pseudoalteromonas</taxon>
    </lineage>
</organism>
<comment type="subcellular location">
    <subcellularLocation>
        <location evidence="1">Cell membrane</location>
        <topology evidence="1">Multi-pass membrane protein</topology>
    </subcellularLocation>
</comment>
<feature type="transmembrane region" description="Helical" evidence="7">
    <location>
        <begin position="758"/>
        <end position="780"/>
    </location>
</feature>
<accession>A0A0F4QKX3</accession>
<dbReference type="Pfam" id="PF12704">
    <property type="entry name" value="MacB_PCD"/>
    <property type="match status" value="2"/>
</dbReference>
<dbReference type="RefSeq" id="WP_046006037.1">
    <property type="nucleotide sequence ID" value="NZ_JXYA01000039.1"/>
</dbReference>
<keyword evidence="5 7" id="KW-0472">Membrane</keyword>
<dbReference type="InterPro" id="IPR050250">
    <property type="entry name" value="Macrolide_Exporter_MacB"/>
</dbReference>
<evidence type="ECO:0000256" key="5">
    <source>
        <dbReference type="ARBA" id="ARBA00023136"/>
    </source>
</evidence>
<dbReference type="PANTHER" id="PTHR30572:SF4">
    <property type="entry name" value="ABC TRANSPORTER PERMEASE YTRF"/>
    <property type="match status" value="1"/>
</dbReference>
<keyword evidence="11" id="KW-1185">Reference proteome</keyword>
<feature type="transmembrane region" description="Helical" evidence="7">
    <location>
        <begin position="425"/>
        <end position="442"/>
    </location>
</feature>
<dbReference type="InterPro" id="IPR025857">
    <property type="entry name" value="MacB_PCD"/>
</dbReference>
<feature type="domain" description="ABC3 transporter permease C-terminal" evidence="8">
    <location>
        <begin position="284"/>
        <end position="398"/>
    </location>
</feature>
<evidence type="ECO:0000256" key="1">
    <source>
        <dbReference type="ARBA" id="ARBA00004651"/>
    </source>
</evidence>
<evidence type="ECO:0000256" key="7">
    <source>
        <dbReference type="SAM" id="Phobius"/>
    </source>
</evidence>
<dbReference type="GO" id="GO:0005886">
    <property type="term" value="C:plasma membrane"/>
    <property type="evidence" value="ECO:0007669"/>
    <property type="project" value="UniProtKB-SubCell"/>
</dbReference>
<evidence type="ECO:0000256" key="2">
    <source>
        <dbReference type="ARBA" id="ARBA00022475"/>
    </source>
</evidence>
<dbReference type="Pfam" id="PF02687">
    <property type="entry name" value="FtsX"/>
    <property type="match status" value="2"/>
</dbReference>
<dbReference type="PANTHER" id="PTHR30572">
    <property type="entry name" value="MEMBRANE COMPONENT OF TRANSPORTER-RELATED"/>
    <property type="match status" value="1"/>
</dbReference>
<keyword evidence="4 7" id="KW-1133">Transmembrane helix</keyword>
<dbReference type="OrthoDB" id="5749226at2"/>
<feature type="transmembrane region" description="Helical" evidence="7">
    <location>
        <begin position="278"/>
        <end position="303"/>
    </location>
</feature>
<feature type="transmembrane region" description="Helical" evidence="7">
    <location>
        <begin position="324"/>
        <end position="351"/>
    </location>
</feature>
<dbReference type="PATRIC" id="fig|43658.5.peg.3436"/>
<comment type="caution">
    <text evidence="10">The sequence shown here is derived from an EMBL/GenBank/DDBJ whole genome shotgun (WGS) entry which is preliminary data.</text>
</comment>
<dbReference type="InterPro" id="IPR003838">
    <property type="entry name" value="ABC3_permease_C"/>
</dbReference>
<evidence type="ECO:0000313" key="11">
    <source>
        <dbReference type="Proteomes" id="UP000033452"/>
    </source>
</evidence>
<evidence type="ECO:0000259" key="9">
    <source>
        <dbReference type="Pfam" id="PF12704"/>
    </source>
</evidence>
<dbReference type="EMBL" id="JXYA01000039">
    <property type="protein sequence ID" value="KJZ07317.1"/>
    <property type="molecule type" value="Genomic_DNA"/>
</dbReference>
<dbReference type="GO" id="GO:0022857">
    <property type="term" value="F:transmembrane transporter activity"/>
    <property type="evidence" value="ECO:0007669"/>
    <property type="project" value="TreeGrafter"/>
</dbReference>
<evidence type="ECO:0000256" key="3">
    <source>
        <dbReference type="ARBA" id="ARBA00022692"/>
    </source>
</evidence>
<feature type="transmembrane region" description="Helical" evidence="7">
    <location>
        <begin position="725"/>
        <end position="746"/>
    </location>
</feature>
<proteinExistence type="inferred from homology"/>
<evidence type="ECO:0000256" key="6">
    <source>
        <dbReference type="ARBA" id="ARBA00038076"/>
    </source>
</evidence>
<dbReference type="AlphaFoldDB" id="A0A0F4QKX3"/>
<evidence type="ECO:0000256" key="4">
    <source>
        <dbReference type="ARBA" id="ARBA00022989"/>
    </source>
</evidence>